<evidence type="ECO:0000313" key="2">
    <source>
        <dbReference type="Proteomes" id="UP001595632"/>
    </source>
</evidence>
<dbReference type="Proteomes" id="UP001595632">
    <property type="component" value="Unassembled WGS sequence"/>
</dbReference>
<sequence length="76" mass="8178">MSKADVIRITDAIGSDAIEKRFEVTHHAVRAARTAGKFPAAWYIGIREMCEAGGVSCPEAAFKWRAPTASAGAERD</sequence>
<dbReference type="EMBL" id="JBHRTB010000010">
    <property type="protein sequence ID" value="MFC3145325.1"/>
    <property type="molecule type" value="Genomic_DNA"/>
</dbReference>
<comment type="caution">
    <text evidence="1">The sequence shown here is derived from an EMBL/GenBank/DDBJ whole genome shotgun (WGS) entry which is preliminary data.</text>
</comment>
<accession>A0ABV7GZC8</accession>
<dbReference type="RefSeq" id="WP_275635121.1">
    <property type="nucleotide sequence ID" value="NZ_JARGYD010000020.1"/>
</dbReference>
<gene>
    <name evidence="1" type="ORF">ACFOGP_21575</name>
</gene>
<protein>
    <submittedName>
        <fullName evidence="1">Uncharacterized protein</fullName>
    </submittedName>
</protein>
<proteinExistence type="predicted"/>
<keyword evidence="2" id="KW-1185">Reference proteome</keyword>
<reference evidence="2" key="1">
    <citation type="journal article" date="2019" name="Int. J. Syst. Evol. Microbiol.">
        <title>The Global Catalogue of Microorganisms (GCM) 10K type strain sequencing project: providing services to taxonomists for standard genome sequencing and annotation.</title>
        <authorList>
            <consortium name="The Broad Institute Genomics Platform"/>
            <consortium name="The Broad Institute Genome Sequencing Center for Infectious Disease"/>
            <person name="Wu L."/>
            <person name="Ma J."/>
        </authorList>
    </citation>
    <scope>NUCLEOTIDE SEQUENCE [LARGE SCALE GENOMIC DNA]</scope>
    <source>
        <strain evidence="2">KCTC 52366</strain>
    </source>
</reference>
<name>A0ABV7GZC8_9RHOB</name>
<evidence type="ECO:0000313" key="1">
    <source>
        <dbReference type="EMBL" id="MFC3145325.1"/>
    </source>
</evidence>
<organism evidence="1 2">
    <name type="scientific">Psychromarinibacter halotolerans</name>
    <dbReference type="NCBI Taxonomy" id="1775175"/>
    <lineage>
        <taxon>Bacteria</taxon>
        <taxon>Pseudomonadati</taxon>
        <taxon>Pseudomonadota</taxon>
        <taxon>Alphaproteobacteria</taxon>
        <taxon>Rhodobacterales</taxon>
        <taxon>Paracoccaceae</taxon>
        <taxon>Psychromarinibacter</taxon>
    </lineage>
</organism>